<dbReference type="PANTHER" id="PTHR30157">
    <property type="entry name" value="FERRIC REDUCTASE, NADPH-DEPENDENT"/>
    <property type="match status" value="1"/>
</dbReference>
<dbReference type="RefSeq" id="WP_120761651.1">
    <property type="nucleotide sequence ID" value="NZ_CP032630.1"/>
</dbReference>
<dbReference type="OrthoDB" id="3291337at2"/>
<dbReference type="AlphaFoldDB" id="A0A387BFM0"/>
<reference evidence="3" key="1">
    <citation type="submission" date="2018-09" db="EMBL/GenBank/DDBJ databases">
        <title>Genome sequencing of strain 2DFWR-13.</title>
        <authorList>
            <person name="Heo J."/>
            <person name="Kim S.-J."/>
            <person name="Kwon S.-W."/>
        </authorList>
    </citation>
    <scope>NUCLEOTIDE SEQUENCE [LARGE SCALE GENOMIC DNA]</scope>
    <source>
        <strain evidence="3">2DFWR-13</strain>
    </source>
</reference>
<gene>
    <name evidence="2" type="ORF">D7I47_02890</name>
</gene>
<dbReference type="CDD" id="cd06193">
    <property type="entry name" value="siderophore_interacting"/>
    <property type="match status" value="1"/>
</dbReference>
<feature type="domain" description="FAD-binding FR-type" evidence="1">
    <location>
        <begin position="10"/>
        <end position="143"/>
    </location>
</feature>
<dbReference type="EMBL" id="CP032630">
    <property type="protein sequence ID" value="AYF97300.1"/>
    <property type="molecule type" value="Genomic_DNA"/>
</dbReference>
<dbReference type="InterPro" id="IPR017927">
    <property type="entry name" value="FAD-bd_FR_type"/>
</dbReference>
<evidence type="ECO:0000259" key="1">
    <source>
        <dbReference type="PROSITE" id="PS51384"/>
    </source>
</evidence>
<dbReference type="Pfam" id="PF04954">
    <property type="entry name" value="SIP"/>
    <property type="match status" value="1"/>
</dbReference>
<accession>A0A387BFM0</accession>
<sequence>MSFRDARKYDTHALLEVVRTEQVSPHMVRVTVGGDDLAEFPDHGFDQWFRLFLPRPAHDDALGRLPKKVDVLGTLKFMGMSAGARPVMRCYTVRELRREQRELDIDFVVHGDAGVAAPWARAAQPGERLAIIDQGPGYDLREGIDHHLLVADDTGLPAVLGILRSLPRHHRGAAWIEIPDASDAQPHDAPDGVEVHWVVREDGAKAGDTVRAAVQAAPVPDEPFTAYLVGEQALPTSLRRWLVTEHHVPKDRIAFVGYWRLGKAYM</sequence>
<dbReference type="InterPro" id="IPR013113">
    <property type="entry name" value="SIP_FAD-bd"/>
</dbReference>
<dbReference type="InterPro" id="IPR017938">
    <property type="entry name" value="Riboflavin_synthase-like_b-brl"/>
</dbReference>
<dbReference type="Pfam" id="PF08021">
    <property type="entry name" value="FAD_binding_9"/>
    <property type="match status" value="1"/>
</dbReference>
<dbReference type="InterPro" id="IPR007037">
    <property type="entry name" value="SIP_rossman_dom"/>
</dbReference>
<organism evidence="2 3">
    <name type="scientific">Protaetiibacter intestinalis</name>
    <dbReference type="NCBI Taxonomy" id="2419774"/>
    <lineage>
        <taxon>Bacteria</taxon>
        <taxon>Bacillati</taxon>
        <taxon>Actinomycetota</taxon>
        <taxon>Actinomycetes</taxon>
        <taxon>Micrococcales</taxon>
        <taxon>Microbacteriaceae</taxon>
        <taxon>Protaetiibacter</taxon>
    </lineage>
</organism>
<dbReference type="KEGG" id="lyd:D7I47_02890"/>
<name>A0A387BFM0_9MICO</name>
<dbReference type="Proteomes" id="UP000278886">
    <property type="component" value="Chromosome"/>
</dbReference>
<dbReference type="Gene3D" id="3.40.50.80">
    <property type="entry name" value="Nucleotide-binding domain of ferredoxin-NADP reductase (FNR) module"/>
    <property type="match status" value="1"/>
</dbReference>
<dbReference type="PROSITE" id="PS51384">
    <property type="entry name" value="FAD_FR"/>
    <property type="match status" value="1"/>
</dbReference>
<keyword evidence="3" id="KW-1185">Reference proteome</keyword>
<evidence type="ECO:0000313" key="2">
    <source>
        <dbReference type="EMBL" id="AYF97300.1"/>
    </source>
</evidence>
<dbReference type="SUPFAM" id="SSF63380">
    <property type="entry name" value="Riboflavin synthase domain-like"/>
    <property type="match status" value="1"/>
</dbReference>
<proteinExistence type="predicted"/>
<dbReference type="GO" id="GO:0016491">
    <property type="term" value="F:oxidoreductase activity"/>
    <property type="evidence" value="ECO:0007669"/>
    <property type="project" value="InterPro"/>
</dbReference>
<dbReference type="InterPro" id="IPR039374">
    <property type="entry name" value="SIP_fam"/>
</dbReference>
<dbReference type="PANTHER" id="PTHR30157:SF0">
    <property type="entry name" value="NADPH-DEPENDENT FERRIC-CHELATE REDUCTASE"/>
    <property type="match status" value="1"/>
</dbReference>
<evidence type="ECO:0000313" key="3">
    <source>
        <dbReference type="Proteomes" id="UP000278886"/>
    </source>
</evidence>
<protein>
    <submittedName>
        <fullName evidence="2">Siderophore-interacting protein</fullName>
    </submittedName>
</protein>
<dbReference type="Gene3D" id="2.40.30.10">
    <property type="entry name" value="Translation factors"/>
    <property type="match status" value="1"/>
</dbReference>
<dbReference type="InterPro" id="IPR039261">
    <property type="entry name" value="FNR_nucleotide-bd"/>
</dbReference>